<feature type="compositionally biased region" description="Low complexity" evidence="1">
    <location>
        <begin position="48"/>
        <end position="62"/>
    </location>
</feature>
<dbReference type="Proteomes" id="UP001195483">
    <property type="component" value="Unassembled WGS sequence"/>
</dbReference>
<proteinExistence type="predicted"/>
<evidence type="ECO:0000313" key="2">
    <source>
        <dbReference type="EMBL" id="KAK3588503.1"/>
    </source>
</evidence>
<dbReference type="EMBL" id="JAEAOA010000280">
    <property type="protein sequence ID" value="KAK3588503.1"/>
    <property type="molecule type" value="Genomic_DNA"/>
</dbReference>
<evidence type="ECO:0000313" key="4">
    <source>
        <dbReference type="Proteomes" id="UP001195483"/>
    </source>
</evidence>
<dbReference type="AlphaFoldDB" id="A0AAE0SBH9"/>
<evidence type="ECO:0000256" key="1">
    <source>
        <dbReference type="SAM" id="MobiDB-lite"/>
    </source>
</evidence>
<reference evidence="2" key="1">
    <citation type="journal article" date="2021" name="Genome Biol. Evol.">
        <title>A High-Quality Reference Genome for a Parasitic Bivalve with Doubly Uniparental Inheritance (Bivalvia: Unionida).</title>
        <authorList>
            <person name="Smith C.H."/>
        </authorList>
    </citation>
    <scope>NUCLEOTIDE SEQUENCE</scope>
    <source>
        <strain evidence="2">CHS0354</strain>
    </source>
</reference>
<dbReference type="EMBL" id="JAEAOA010000280">
    <property type="protein sequence ID" value="KAK3588504.1"/>
    <property type="molecule type" value="Genomic_DNA"/>
</dbReference>
<reference evidence="2" key="2">
    <citation type="journal article" date="2021" name="Genome Biol. Evol.">
        <title>Developing a high-quality reference genome for a parasitic bivalve with doubly uniparental inheritance (Bivalvia: Unionida).</title>
        <authorList>
            <person name="Smith C.H."/>
        </authorList>
    </citation>
    <scope>NUCLEOTIDE SEQUENCE</scope>
    <source>
        <strain evidence="2">CHS0354</strain>
        <tissue evidence="2">Mantle</tissue>
    </source>
</reference>
<evidence type="ECO:0000313" key="3">
    <source>
        <dbReference type="EMBL" id="KAK3588504.1"/>
    </source>
</evidence>
<feature type="non-terminal residue" evidence="2">
    <location>
        <position position="74"/>
    </location>
</feature>
<sequence length="74" mass="8669">MQAFHHPCTCFETNQRGSFTSTKNIIIRIDKDFKRYDILKRQDRKQQQEQQQGNIKGIKGLGRLCDSNNLANRS</sequence>
<keyword evidence="4" id="KW-1185">Reference proteome</keyword>
<comment type="caution">
    <text evidence="2">The sequence shown here is derived from an EMBL/GenBank/DDBJ whole genome shotgun (WGS) entry which is preliminary data.</text>
</comment>
<reference evidence="2" key="3">
    <citation type="submission" date="2023-05" db="EMBL/GenBank/DDBJ databases">
        <authorList>
            <person name="Smith C.H."/>
        </authorList>
    </citation>
    <scope>NUCLEOTIDE SEQUENCE</scope>
    <source>
        <strain evidence="2">CHS0354</strain>
        <tissue evidence="2">Mantle</tissue>
    </source>
</reference>
<gene>
    <name evidence="2" type="ORF">CHS0354_003531</name>
    <name evidence="3" type="ORF">CHS0354_003532</name>
</gene>
<organism evidence="2 4">
    <name type="scientific">Potamilus streckersoni</name>
    <dbReference type="NCBI Taxonomy" id="2493646"/>
    <lineage>
        <taxon>Eukaryota</taxon>
        <taxon>Metazoa</taxon>
        <taxon>Spiralia</taxon>
        <taxon>Lophotrochozoa</taxon>
        <taxon>Mollusca</taxon>
        <taxon>Bivalvia</taxon>
        <taxon>Autobranchia</taxon>
        <taxon>Heteroconchia</taxon>
        <taxon>Palaeoheterodonta</taxon>
        <taxon>Unionida</taxon>
        <taxon>Unionoidea</taxon>
        <taxon>Unionidae</taxon>
        <taxon>Ambleminae</taxon>
        <taxon>Lampsilini</taxon>
        <taxon>Potamilus</taxon>
    </lineage>
</organism>
<protein>
    <submittedName>
        <fullName evidence="2">Uncharacterized protein</fullName>
    </submittedName>
</protein>
<feature type="region of interest" description="Disordered" evidence="1">
    <location>
        <begin position="41"/>
        <end position="74"/>
    </location>
</feature>
<name>A0AAE0SBH9_9BIVA</name>
<accession>A0AAE0SBH9</accession>